<dbReference type="AlphaFoldDB" id="A0A0F9WJM1"/>
<sequence>MRSTTLMTAALLALASPVVGDPPLADEVFVPLVGSKMIESFDTDAGWEILDGGVERFDHTRVTGASWMLEALAMQIEPADAMPEVYLENVTLRTGQKILVELEILAIFLTDDLLPITSQGQPLGQSLLAATPEAMIQACDTRNAPLSVSTMGEGISFIMDGFEVGKIGGLTSRLQILPGDEQCTLRTISQAANVTLSTPDGRETNIGVVSIVSEGPALELWKRSVSISLDKMTLERDDRTISVSDVSEVLHGSAQLSLNAALYNVATGKISAIHDAADIIASFADIPS</sequence>
<organism evidence="1">
    <name type="scientific">marine sediment metagenome</name>
    <dbReference type="NCBI Taxonomy" id="412755"/>
    <lineage>
        <taxon>unclassified sequences</taxon>
        <taxon>metagenomes</taxon>
        <taxon>ecological metagenomes</taxon>
    </lineage>
</organism>
<evidence type="ECO:0000313" key="1">
    <source>
        <dbReference type="EMBL" id="KKN86191.1"/>
    </source>
</evidence>
<protein>
    <submittedName>
        <fullName evidence="1">Uncharacterized protein</fullName>
    </submittedName>
</protein>
<name>A0A0F9WJM1_9ZZZZ</name>
<reference evidence="1" key="1">
    <citation type="journal article" date="2015" name="Nature">
        <title>Complex archaea that bridge the gap between prokaryotes and eukaryotes.</title>
        <authorList>
            <person name="Spang A."/>
            <person name="Saw J.H."/>
            <person name="Jorgensen S.L."/>
            <person name="Zaremba-Niedzwiedzka K."/>
            <person name="Martijn J."/>
            <person name="Lind A.E."/>
            <person name="van Eijk R."/>
            <person name="Schleper C."/>
            <person name="Guy L."/>
            <person name="Ettema T.J."/>
        </authorList>
    </citation>
    <scope>NUCLEOTIDE SEQUENCE</scope>
</reference>
<proteinExistence type="predicted"/>
<gene>
    <name evidence="1" type="ORF">LCGC14_0270600</name>
</gene>
<comment type="caution">
    <text evidence="1">The sequence shown here is derived from an EMBL/GenBank/DDBJ whole genome shotgun (WGS) entry which is preliminary data.</text>
</comment>
<dbReference type="EMBL" id="LAZR01000150">
    <property type="protein sequence ID" value="KKN86191.1"/>
    <property type="molecule type" value="Genomic_DNA"/>
</dbReference>
<accession>A0A0F9WJM1</accession>